<keyword evidence="2" id="KW-1133">Transmembrane helix</keyword>
<feature type="transmembrane region" description="Helical" evidence="2">
    <location>
        <begin position="340"/>
        <end position="360"/>
    </location>
</feature>
<keyword evidence="2" id="KW-0812">Transmembrane</keyword>
<gene>
    <name evidence="3" type="ORF">HERI1096_LOCUS29928</name>
</gene>
<sequence>MALFRAAGHPKKALGPSTVCPPNFVQVLSERCAPVTQCAVVHSRLAERMGTSLLDVSQHEIDQQGVPRAIAPLRKASQWMTLWVEHALALAYAEQSMHHKWVPNYYRNEHGEWGAAELRDEWGELEVYGAIDEFLWVPEMTQRGLKFERGGLTHVRWCSKCPHADSTDDPEGTPAAYLTWDSAIAECQDARAEGYSFARKFGNGRTLVTAEVVGALLSAACLNLQPLPASPPSASLPPVPTVAPTVAPTTAQCKPHCPGNAQPWSNKCGWSSCAGCAKCVLNPVPTVMPTPAPTVAPTSAPRHPLGHPPGHPPSPFALATTLPSDGTLASGTALRVSAPLSGSVVGFGIFLVTCLCYAACLRLGSARGRRTNGIVSRLCCSRTHARYAVPAKSEEANSSQELETGEGSLRFSSSRDRRKHGFVSKLRCSRAHVGYVDPTKSQQTGEGCRVTQEHAQEPISTSRDEGQSNPSQDEEVWRL</sequence>
<organism evidence="3">
    <name type="scientific">Haptolina ericina</name>
    <dbReference type="NCBI Taxonomy" id="156174"/>
    <lineage>
        <taxon>Eukaryota</taxon>
        <taxon>Haptista</taxon>
        <taxon>Haptophyta</taxon>
        <taxon>Prymnesiophyceae</taxon>
        <taxon>Prymnesiales</taxon>
        <taxon>Prymnesiaceae</taxon>
        <taxon>Haptolina</taxon>
    </lineage>
</organism>
<name>A0A7S3BFR2_9EUKA</name>
<dbReference type="EMBL" id="HBHX01054283">
    <property type="protein sequence ID" value="CAE0133923.1"/>
    <property type="molecule type" value="Transcribed_RNA"/>
</dbReference>
<feature type="region of interest" description="Disordered" evidence="1">
    <location>
        <begin position="391"/>
        <end position="414"/>
    </location>
</feature>
<accession>A0A7S3BFR2</accession>
<keyword evidence="2" id="KW-0472">Membrane</keyword>
<evidence type="ECO:0000256" key="2">
    <source>
        <dbReference type="SAM" id="Phobius"/>
    </source>
</evidence>
<evidence type="ECO:0000256" key="1">
    <source>
        <dbReference type="SAM" id="MobiDB-lite"/>
    </source>
</evidence>
<evidence type="ECO:0000313" key="3">
    <source>
        <dbReference type="EMBL" id="CAE0133923.1"/>
    </source>
</evidence>
<protein>
    <submittedName>
        <fullName evidence="3">Uncharacterized protein</fullName>
    </submittedName>
</protein>
<proteinExistence type="predicted"/>
<feature type="region of interest" description="Disordered" evidence="1">
    <location>
        <begin position="292"/>
        <end position="314"/>
    </location>
</feature>
<dbReference type="AlphaFoldDB" id="A0A7S3BFR2"/>
<reference evidence="3" key="1">
    <citation type="submission" date="2021-01" db="EMBL/GenBank/DDBJ databases">
        <authorList>
            <person name="Corre E."/>
            <person name="Pelletier E."/>
            <person name="Niang G."/>
            <person name="Scheremetjew M."/>
            <person name="Finn R."/>
            <person name="Kale V."/>
            <person name="Holt S."/>
            <person name="Cochrane G."/>
            <person name="Meng A."/>
            <person name="Brown T."/>
            <person name="Cohen L."/>
        </authorList>
    </citation>
    <scope>NUCLEOTIDE SEQUENCE</scope>
    <source>
        <strain evidence="3">CCMP281</strain>
    </source>
</reference>
<feature type="region of interest" description="Disordered" evidence="1">
    <location>
        <begin position="437"/>
        <end position="479"/>
    </location>
</feature>
<feature type="compositionally biased region" description="Basic and acidic residues" evidence="1">
    <location>
        <begin position="451"/>
        <end position="466"/>
    </location>
</feature>